<dbReference type="InterPro" id="IPR050576">
    <property type="entry name" value="Cilia_flagella_integrity"/>
</dbReference>
<evidence type="ECO:0000256" key="5">
    <source>
        <dbReference type="ARBA" id="ARBA00023273"/>
    </source>
</evidence>
<dbReference type="InterPro" id="IPR001611">
    <property type="entry name" value="Leu-rich_rpt"/>
</dbReference>
<evidence type="ECO:0000313" key="7">
    <source>
        <dbReference type="Proteomes" id="UP000054928"/>
    </source>
</evidence>
<dbReference type="SMART" id="SM00365">
    <property type="entry name" value="LRR_SD22"/>
    <property type="match status" value="3"/>
</dbReference>
<evidence type="ECO:0000256" key="4">
    <source>
        <dbReference type="ARBA" id="ARBA00023069"/>
    </source>
</evidence>
<keyword evidence="7" id="KW-1185">Reference proteome</keyword>
<name>A0A0P1A620_PLAHL</name>
<accession>A0A0P1A620</accession>
<proteinExistence type="predicted"/>
<dbReference type="STRING" id="4781.A0A0P1A620"/>
<keyword evidence="4" id="KW-0969">Cilium</keyword>
<keyword evidence="3" id="KW-0677">Repeat</keyword>
<comment type="subcellular location">
    <subcellularLocation>
        <location evidence="1">Cell projection</location>
        <location evidence="1">Cilium</location>
    </subcellularLocation>
</comment>
<reference evidence="7" key="1">
    <citation type="submission" date="2014-09" db="EMBL/GenBank/DDBJ databases">
        <authorList>
            <person name="Sharma Rahul"/>
            <person name="Thines Marco"/>
        </authorList>
    </citation>
    <scope>NUCLEOTIDE SEQUENCE [LARGE SCALE GENOMIC DNA]</scope>
</reference>
<evidence type="ECO:0000256" key="2">
    <source>
        <dbReference type="ARBA" id="ARBA00022614"/>
    </source>
</evidence>
<dbReference type="FunFam" id="3.80.10.10:FF:001343">
    <property type="entry name" value="Dynein assembly factor 1"/>
    <property type="match status" value="1"/>
</dbReference>
<dbReference type="GeneID" id="36404538"/>
<dbReference type="OrthoDB" id="1904536at2759"/>
<dbReference type="AlphaFoldDB" id="A0A0P1A620"/>
<protein>
    <submittedName>
        <fullName evidence="6">Dynein assembly factor axonemal</fullName>
    </submittedName>
</protein>
<dbReference type="PANTHER" id="PTHR45973">
    <property type="entry name" value="PROTEIN PHOSPHATASE 1 REGULATORY SUBUNIT SDS22-RELATED"/>
    <property type="match status" value="1"/>
</dbReference>
<keyword evidence="5" id="KW-0966">Cell projection</keyword>
<dbReference type="EMBL" id="CCYD01000041">
    <property type="protein sequence ID" value="CEG35357.1"/>
    <property type="molecule type" value="Genomic_DNA"/>
</dbReference>
<dbReference type="PANTHER" id="PTHR45973:SF9">
    <property type="entry name" value="LEUCINE-RICH REPEAT-CONTAINING PROTEIN 46"/>
    <property type="match status" value="1"/>
</dbReference>
<dbReference type="SUPFAM" id="SSF52075">
    <property type="entry name" value="Outer arm dynein light chain 1"/>
    <property type="match status" value="1"/>
</dbReference>
<evidence type="ECO:0000256" key="1">
    <source>
        <dbReference type="ARBA" id="ARBA00004138"/>
    </source>
</evidence>
<dbReference type="PROSITE" id="PS51450">
    <property type="entry name" value="LRR"/>
    <property type="match status" value="4"/>
</dbReference>
<evidence type="ECO:0000313" key="6">
    <source>
        <dbReference type="EMBL" id="CEG35357.1"/>
    </source>
</evidence>
<keyword evidence="2" id="KW-0433">Leucine-rich repeat</keyword>
<dbReference type="OMA" id="SAFWATE"/>
<dbReference type="InterPro" id="IPR032675">
    <property type="entry name" value="LRR_dom_sf"/>
</dbReference>
<dbReference type="Gene3D" id="3.80.10.10">
    <property type="entry name" value="Ribonuclease Inhibitor"/>
    <property type="match status" value="2"/>
</dbReference>
<organism evidence="6 7">
    <name type="scientific">Plasmopara halstedii</name>
    <name type="common">Downy mildew of sunflower</name>
    <dbReference type="NCBI Taxonomy" id="4781"/>
    <lineage>
        <taxon>Eukaryota</taxon>
        <taxon>Sar</taxon>
        <taxon>Stramenopiles</taxon>
        <taxon>Oomycota</taxon>
        <taxon>Peronosporomycetes</taxon>
        <taxon>Peronosporales</taxon>
        <taxon>Peronosporaceae</taxon>
        <taxon>Plasmopara</taxon>
    </lineage>
</organism>
<dbReference type="Proteomes" id="UP000054928">
    <property type="component" value="Unassembled WGS sequence"/>
</dbReference>
<evidence type="ECO:0000256" key="3">
    <source>
        <dbReference type="ARBA" id="ARBA00022737"/>
    </source>
</evidence>
<sequence>MLTTNEMLPLDRLRKLEKRRFLKERKGQVPVMDAETLRELCVSNDGYETPELNESLYAHFRGFQRIEGLERYCSLKALWLESNGLSKIENLENLTMLRCLYLGKNLIERIENLNTLRDLNTLDLSENRIQSLKGVANLPNLLSLNASRNCITSKADLQELAQCPLLNNIDISHNLIADPEVLSVFKLMPNLKALRITGNQVISNTRSFRKTYIAALPELSFLDRPIFPIERISVTAWQTGGVEAEREAKSLFVQQRNEERRSTLKEFRDWQTQVRERYGTGLDLEREQKVLQATPRSMNLGVTRSMAEKNAEECAESDARMKESRTDCGQTIRKALDKAKESLYWSASALPQLNQTHAISLDSQIFENEKSGELRSKRENKVLKASEATSKGARLLALGMKSPITAVEVEEKVTGTPFPIDQVAQSILLSGDEMQAARATNTVAEMTRVRESKIENSVLRTTTDTAKQNLSGRSEGSERHDTCAMSLFTEEPSIQPDLPPPPPKALFRSIQRGLADVEPRETWAQLQQRASTTPCQLRPHSLPSAFGEHDCEQIVQTQIESDNDNAIPVRALSRAEILLDLGKTQQQDEHSRLQQGVELYTNLCELD</sequence>
<dbReference type="RefSeq" id="XP_024571726.1">
    <property type="nucleotide sequence ID" value="XM_024723281.1"/>
</dbReference>